<dbReference type="STRING" id="187304.B0E33_28030"/>
<dbReference type="GO" id="GO:0009306">
    <property type="term" value="P:protein secretion"/>
    <property type="evidence" value="ECO:0007669"/>
    <property type="project" value="InterPro"/>
</dbReference>
<name>A0A0M6XWV8_9HYPH</name>
<keyword evidence="7" id="KW-1185">Reference proteome</keyword>
<keyword evidence="3" id="KW-1133">Transmembrane helix</keyword>
<dbReference type="PANTHER" id="PTHR36985">
    <property type="entry name" value="TRANSLOCATION AND ASSEMBLY MODULE SUBUNIT TAMB"/>
    <property type="match status" value="1"/>
</dbReference>
<dbReference type="InterPro" id="IPR007452">
    <property type="entry name" value="TamB_C"/>
</dbReference>
<evidence type="ECO:0000256" key="4">
    <source>
        <dbReference type="ARBA" id="ARBA00023136"/>
    </source>
</evidence>
<proteinExistence type="predicted"/>
<gene>
    <name evidence="6" type="primary">tamB</name>
    <name evidence="6" type="ORF">LAL4801_00413</name>
</gene>
<comment type="subcellular location">
    <subcellularLocation>
        <location evidence="1">Membrane</location>
        <topology evidence="1">Single-pass membrane protein</topology>
    </subcellularLocation>
</comment>
<dbReference type="Pfam" id="PF04357">
    <property type="entry name" value="TamB"/>
    <property type="match status" value="1"/>
</dbReference>
<evidence type="ECO:0000256" key="2">
    <source>
        <dbReference type="ARBA" id="ARBA00022692"/>
    </source>
</evidence>
<sequence length="1448" mass="148135">MRFLKLSLRIFGFLIAVAIAVPVLALCALQVPAGRTFVSSVVSTLASSDNQTITIEDLYISFGLKAEVGKVSLADKEGTWLNVENIAADWHPMRLLAGNLDISSLTASRIDLERTPVQPPSEEVAVTEESSSSGGVSLPFNITLEHLGLDEINLGAPLLGVPVSLTAAGSGSFALDPALVTADLDLHRIDGIEAGLVAKAQFEPAAETLAFDIEVSEPRGGLAARLLEVPDLPALDLSLKGDGPLTDWAANLSVALDGRTTVTGSAKIEENASERHLAFDLDGDLAPLAPPAAQAFLLGTTNAKGAARFSTEFAPLSANLTLKTQTLSLEAKADLENDAVNATADLAVSAGNDALIALDLGERRIAFGPLTGTVRVSGQRSAVDWQTKIDLKSLQTTEARTGAITLSSFGNGADLSEGTLTSPFSLSLAIDRLEGITPQTEPLTGSLELKATGAVNGATQSAEIKDLTLSTAVASLALSDTNLSADAVNGSGRLSLADLSRLSGLAGRDLAGALNGTFSLDLDPSQLSGTITSALVTRDVGTAIPQADALLEGETRIDVSVDLQGVDDIYVTSLAVSNKALDAKGNARYRQNELSSSLTTSLADLAKVDPQLAGSVELEASTEGPIDALEVQAVASSKQIMLAGTPLDDLKLSAEATANPAAPTAKVTSSASLNGQPIAVDVELTSKDGGASVSPLSVKLAGNTVTGELSLADLDKPVETLKGTLNIDAPDLASLSPLLLTEIAGRVQGTVTANPETRQLALDVTGSDISVPAVSLGSVKLKANLTAPYEPETVTADIQLSDILTDATPVHAVSLQAQPQNGGTAITADVKLDKNGKDGVTLAAQVNEPEAGSYVVALSELAMRYQGIASQLKQPTTISYAAGEATIEPLELQLGNGSLAVSGKAGETLDLNANLTSIPLNLANAFVPSLGLGGALSGKVSASGSSSAPEATWSISGTGLTANELRNNGLAALSLSTSGTLKNNRIDQTTKVSDPNGLNLTAAGTVGLQKPNPIALTLNGNVPTAALRRPMIEAGLRGEGTIALSGNVGGSAAAPTYQITATPNGLKITSLSTGITVQNIRGTASVSQNEASLNGIAGDLATGGSMSASGTVGMKDGFPADLSLKLDNGRYVDPGLVTAEVDADLKVSGPLASTSASALISGQVSINKADVSIPEYLPGAIPPVDVRHINASKAIQQQVAELGGEVSQTQTQQKTFPPRLDIVLSAPGRIFIRGRGLDAELQGNLKIVGTTASPQAIGAFGLKRGQLDILTRRLIFSRGNATFEGSLTPVLDFAATTVVSDTTITVTVSGEADDPQIAFSSSPELPQDEVLALLLFGKSVGNLSPTQVARLAAAIATLTGGSDNGPLATIRKSLGLDAIDINTDGDNGPSVAVGKYINDNIYVGVEQGTGTGSSRVKVDIDLDRGLKVRGEVGADGSSKAGIFFEREY</sequence>
<organism evidence="6 7">
    <name type="scientific">Roseibium aggregatum</name>
    <dbReference type="NCBI Taxonomy" id="187304"/>
    <lineage>
        <taxon>Bacteria</taxon>
        <taxon>Pseudomonadati</taxon>
        <taxon>Pseudomonadota</taxon>
        <taxon>Alphaproteobacteria</taxon>
        <taxon>Hyphomicrobiales</taxon>
        <taxon>Stappiaceae</taxon>
        <taxon>Roseibium</taxon>
    </lineage>
</organism>
<dbReference type="Proteomes" id="UP000048926">
    <property type="component" value="Unassembled WGS sequence"/>
</dbReference>
<keyword evidence="2" id="KW-0812">Transmembrane</keyword>
<dbReference type="GO" id="GO:0097347">
    <property type="term" value="C:TAM protein secretion complex"/>
    <property type="evidence" value="ECO:0007669"/>
    <property type="project" value="TreeGrafter"/>
</dbReference>
<dbReference type="EMBL" id="CXST01000001">
    <property type="protein sequence ID" value="CTQ41993.1"/>
    <property type="molecule type" value="Genomic_DNA"/>
</dbReference>
<protein>
    <submittedName>
        <fullName evidence="6">Autotransporter assembly factor TamB</fullName>
    </submittedName>
</protein>
<accession>A0A0M6XWV8</accession>
<evidence type="ECO:0000256" key="1">
    <source>
        <dbReference type="ARBA" id="ARBA00004167"/>
    </source>
</evidence>
<feature type="domain" description="Translocation and assembly module TamB C-terminal" evidence="5">
    <location>
        <begin position="1099"/>
        <end position="1448"/>
    </location>
</feature>
<evidence type="ECO:0000259" key="5">
    <source>
        <dbReference type="Pfam" id="PF04357"/>
    </source>
</evidence>
<reference evidence="7" key="1">
    <citation type="submission" date="2015-07" db="EMBL/GenBank/DDBJ databases">
        <authorList>
            <person name="Rodrigo-Torres Lidia"/>
            <person name="Arahal R.David."/>
        </authorList>
    </citation>
    <scope>NUCLEOTIDE SEQUENCE [LARGE SCALE GENOMIC DNA]</scope>
    <source>
        <strain evidence="7">CECT 4801</strain>
    </source>
</reference>
<evidence type="ECO:0000313" key="7">
    <source>
        <dbReference type="Proteomes" id="UP000048926"/>
    </source>
</evidence>
<dbReference type="PANTHER" id="PTHR36985:SF1">
    <property type="entry name" value="TRANSLOCATION AND ASSEMBLY MODULE SUBUNIT TAMB"/>
    <property type="match status" value="1"/>
</dbReference>
<keyword evidence="4" id="KW-0472">Membrane</keyword>
<dbReference type="OrthoDB" id="7784409at2"/>
<evidence type="ECO:0000313" key="6">
    <source>
        <dbReference type="EMBL" id="CTQ41993.1"/>
    </source>
</evidence>
<evidence type="ECO:0000256" key="3">
    <source>
        <dbReference type="ARBA" id="ARBA00022989"/>
    </source>
</evidence>
<dbReference type="GO" id="GO:0005886">
    <property type="term" value="C:plasma membrane"/>
    <property type="evidence" value="ECO:0007669"/>
    <property type="project" value="InterPro"/>
</dbReference>
<dbReference type="RefSeq" id="WP_055653905.1">
    <property type="nucleotide sequence ID" value="NZ_CXST01000001.1"/>
</dbReference>